<proteinExistence type="predicted"/>
<dbReference type="KEGG" id="ppso:QPJ95_18930"/>
<sequence>MTRILQVKSTAAAAIGVANRAGNIGGQICCGPTSTTTERDKSDV</sequence>
<evidence type="ECO:0000313" key="1">
    <source>
        <dbReference type="EMBL" id="WIY24573.1"/>
    </source>
</evidence>
<dbReference type="Proteomes" id="UP001238334">
    <property type="component" value="Chromosome"/>
</dbReference>
<protein>
    <submittedName>
        <fullName evidence="1">Uncharacterized protein</fullName>
    </submittedName>
</protein>
<evidence type="ECO:0000313" key="2">
    <source>
        <dbReference type="Proteomes" id="UP001238334"/>
    </source>
</evidence>
<name>A0A9Y2P632_9RHOB</name>
<accession>A0A9Y2P632</accession>
<reference evidence="1 2" key="1">
    <citation type="submission" date="2023-06" db="EMBL/GenBank/DDBJ databases">
        <title>Parasedimentitalea psychrophila sp. nov., a psychrophilic bacterium isolated from deep-sea sediment.</title>
        <authorList>
            <person name="Li A."/>
        </authorList>
    </citation>
    <scope>NUCLEOTIDE SEQUENCE [LARGE SCALE GENOMIC DNA]</scope>
    <source>
        <strain evidence="1 2">QS115</strain>
    </source>
</reference>
<dbReference type="AlphaFoldDB" id="A0A9Y2P632"/>
<keyword evidence="2" id="KW-1185">Reference proteome</keyword>
<dbReference type="EMBL" id="CP127247">
    <property type="protein sequence ID" value="WIY24573.1"/>
    <property type="molecule type" value="Genomic_DNA"/>
</dbReference>
<gene>
    <name evidence="1" type="ORF">QPJ95_18930</name>
</gene>
<dbReference type="RefSeq" id="WP_270919024.1">
    <property type="nucleotide sequence ID" value="NZ_CP127247.1"/>
</dbReference>
<organism evidence="1 2">
    <name type="scientific">Parasedimentitalea psychrophila</name>
    <dbReference type="NCBI Taxonomy" id="2997337"/>
    <lineage>
        <taxon>Bacteria</taxon>
        <taxon>Pseudomonadati</taxon>
        <taxon>Pseudomonadota</taxon>
        <taxon>Alphaproteobacteria</taxon>
        <taxon>Rhodobacterales</taxon>
        <taxon>Paracoccaceae</taxon>
        <taxon>Parasedimentitalea</taxon>
    </lineage>
</organism>